<evidence type="ECO:0000313" key="2">
    <source>
        <dbReference type="EMBL" id="PKH40653.1"/>
    </source>
</evidence>
<proteinExistence type="predicted"/>
<gene>
    <name evidence="2" type="ORF">CXG46_11710</name>
    <name evidence="3" type="ORF">SAMN05192575_105263</name>
</gene>
<feature type="signal peptide" evidence="1">
    <location>
        <begin position="1"/>
        <end position="28"/>
    </location>
</feature>
<dbReference type="RefSeq" id="WP_091199047.1">
    <property type="nucleotide sequence ID" value="NZ_FOKC01000005.1"/>
</dbReference>
<protein>
    <recommendedName>
        <fullName evidence="6">Collagen triple helix repeat-containing protein</fullName>
    </recommendedName>
</protein>
<dbReference type="STRING" id="748909.SAMN05192575_105263"/>
<name>A0A1I0ZE59_9ACTN</name>
<evidence type="ECO:0000256" key="1">
    <source>
        <dbReference type="SAM" id="SignalP"/>
    </source>
</evidence>
<feature type="chain" id="PRO_5011458201" description="Collagen triple helix repeat-containing protein" evidence="1">
    <location>
        <begin position="29"/>
        <end position="166"/>
    </location>
</feature>
<evidence type="ECO:0000313" key="4">
    <source>
        <dbReference type="Proteomes" id="UP000199113"/>
    </source>
</evidence>
<evidence type="ECO:0000313" key="3">
    <source>
        <dbReference type="EMBL" id="SFB23811.1"/>
    </source>
</evidence>
<accession>A0A1I0ZE59</accession>
<sequence>MKINKKTAGLVGAAVLVAALSSTGTAVAGGLITTAQIKDSAVTTGKVKNGTLTLKDFKASERSKLVGAPGAPGATGPMGAIGPAGASASASSVVVQSPTVTVAAYDIGTVIAFCPAGKKVTGGGYFSSIAIAASSQPGTSAVSWGAVINNSDNSIPVDVWAYAVCA</sequence>
<keyword evidence="5" id="KW-1185">Reference proteome</keyword>
<dbReference type="Proteomes" id="UP000233565">
    <property type="component" value="Unassembled WGS sequence"/>
</dbReference>
<dbReference type="EMBL" id="PJBV01000017">
    <property type="protein sequence ID" value="PKH40653.1"/>
    <property type="molecule type" value="Genomic_DNA"/>
</dbReference>
<keyword evidence="1" id="KW-0732">Signal</keyword>
<dbReference type="EMBL" id="FOKC01000005">
    <property type="protein sequence ID" value="SFB23811.1"/>
    <property type="molecule type" value="Genomic_DNA"/>
</dbReference>
<dbReference type="AlphaFoldDB" id="A0A1I0ZE59"/>
<dbReference type="OrthoDB" id="3794156at2"/>
<evidence type="ECO:0008006" key="6">
    <source>
        <dbReference type="Google" id="ProtNLM"/>
    </source>
</evidence>
<reference evidence="3" key="1">
    <citation type="submission" date="2016-10" db="EMBL/GenBank/DDBJ databases">
        <authorList>
            <person name="de Groot N.N."/>
        </authorList>
    </citation>
    <scope>NUCLEOTIDE SEQUENCE [LARGE SCALE GENOMIC DNA]</scope>
    <source>
        <strain evidence="3">CGMCC 1.10697</strain>
    </source>
</reference>
<reference evidence="2 5" key="2">
    <citation type="submission" date="2017-12" db="EMBL/GenBank/DDBJ databases">
        <title>Pharmacopeia of the Arctic Ocean.</title>
        <authorList>
            <person name="Collins E."/>
            <person name="Ducluzeau A.-L."/>
        </authorList>
    </citation>
    <scope>NUCLEOTIDE SEQUENCE [LARGE SCALE GENOMIC DNA]</scope>
    <source>
        <strain evidence="2 5">DSM 23325</strain>
    </source>
</reference>
<evidence type="ECO:0000313" key="5">
    <source>
        <dbReference type="Proteomes" id="UP000233565"/>
    </source>
</evidence>
<organism evidence="3 4">
    <name type="scientific">Nocardioides alpinus</name>
    <dbReference type="NCBI Taxonomy" id="748909"/>
    <lineage>
        <taxon>Bacteria</taxon>
        <taxon>Bacillati</taxon>
        <taxon>Actinomycetota</taxon>
        <taxon>Actinomycetes</taxon>
        <taxon>Propionibacteriales</taxon>
        <taxon>Nocardioidaceae</taxon>
        <taxon>Nocardioides</taxon>
    </lineage>
</organism>
<dbReference type="Proteomes" id="UP000199113">
    <property type="component" value="Unassembled WGS sequence"/>
</dbReference>